<name>A0A1V9Z2T2_9STRA</name>
<keyword evidence="1" id="KW-0175">Coiled coil</keyword>
<evidence type="ECO:0000313" key="4">
    <source>
        <dbReference type="Proteomes" id="UP000243217"/>
    </source>
</evidence>
<gene>
    <name evidence="3" type="ORF">THRCLA_08747</name>
</gene>
<comment type="caution">
    <text evidence="3">The sequence shown here is derived from an EMBL/GenBank/DDBJ whole genome shotgun (WGS) entry which is preliminary data.</text>
</comment>
<evidence type="ECO:0000313" key="3">
    <source>
        <dbReference type="EMBL" id="OQR92261.1"/>
    </source>
</evidence>
<dbReference type="EMBL" id="JNBS01002342">
    <property type="protein sequence ID" value="OQR92261.1"/>
    <property type="molecule type" value="Genomic_DNA"/>
</dbReference>
<feature type="compositionally biased region" description="Polar residues" evidence="2">
    <location>
        <begin position="225"/>
        <end position="241"/>
    </location>
</feature>
<feature type="coiled-coil region" evidence="1">
    <location>
        <begin position="60"/>
        <end position="101"/>
    </location>
</feature>
<dbReference type="AlphaFoldDB" id="A0A1V9Z2T2"/>
<feature type="compositionally biased region" description="Low complexity" evidence="2">
    <location>
        <begin position="242"/>
        <end position="258"/>
    </location>
</feature>
<protein>
    <submittedName>
        <fullName evidence="3">Uncharacterized protein</fullName>
    </submittedName>
</protein>
<feature type="region of interest" description="Disordered" evidence="2">
    <location>
        <begin position="144"/>
        <end position="258"/>
    </location>
</feature>
<feature type="compositionally biased region" description="Polar residues" evidence="2">
    <location>
        <begin position="170"/>
        <end position="196"/>
    </location>
</feature>
<keyword evidence="4" id="KW-1185">Reference proteome</keyword>
<proteinExistence type="predicted"/>
<reference evidence="3 4" key="1">
    <citation type="journal article" date="2014" name="Genome Biol. Evol.">
        <title>The secreted proteins of Achlya hypogyna and Thraustotheca clavata identify the ancestral oomycete secretome and reveal gene acquisitions by horizontal gene transfer.</title>
        <authorList>
            <person name="Misner I."/>
            <person name="Blouin N."/>
            <person name="Leonard G."/>
            <person name="Richards T.A."/>
            <person name="Lane C.E."/>
        </authorList>
    </citation>
    <scope>NUCLEOTIDE SEQUENCE [LARGE SCALE GENOMIC DNA]</scope>
    <source>
        <strain evidence="3 4">ATCC 34112</strain>
    </source>
</reference>
<dbReference type="Proteomes" id="UP000243217">
    <property type="component" value="Unassembled WGS sequence"/>
</dbReference>
<evidence type="ECO:0000256" key="1">
    <source>
        <dbReference type="SAM" id="Coils"/>
    </source>
</evidence>
<accession>A0A1V9Z2T2</accession>
<evidence type="ECO:0000256" key="2">
    <source>
        <dbReference type="SAM" id="MobiDB-lite"/>
    </source>
</evidence>
<organism evidence="3 4">
    <name type="scientific">Thraustotheca clavata</name>
    <dbReference type="NCBI Taxonomy" id="74557"/>
    <lineage>
        <taxon>Eukaryota</taxon>
        <taxon>Sar</taxon>
        <taxon>Stramenopiles</taxon>
        <taxon>Oomycota</taxon>
        <taxon>Saprolegniomycetes</taxon>
        <taxon>Saprolegniales</taxon>
        <taxon>Achlyaceae</taxon>
        <taxon>Thraustotheca</taxon>
    </lineage>
</organism>
<sequence length="258" mass="28340">MDNIDLSVIQCQICTGKNPIMNTNCDFCYEALVSDQEKLKILMKRLEVKAKALGFNPKQSDAAEKRKNLLTEEKVNIETENRTLESKIKQLQAKLNNQDLGDKIIIPPTPLESNKSDSENFIHPKFKGLDSLINSAPLMQPRDNEFFPTKLPKNPTSKITRDVKYEPVMISSQPNVEKSPTSSDSKVAKASLNSPSDKVASDINHPIVAPNSPSEKISPPKLSPSCAQNVHTSSGNSGSVAKSNQPSPSSHKSSWFGL</sequence>